<dbReference type="AlphaFoldDB" id="A0A210RXP9"/>
<evidence type="ECO:0008006" key="4">
    <source>
        <dbReference type="Google" id="ProtNLM"/>
    </source>
</evidence>
<name>A0A210RXP9_9BURK</name>
<protein>
    <recommendedName>
        <fullName evidence="4">DUF3313 domain-containing protein</fullName>
    </recommendedName>
</protein>
<dbReference type="RefSeq" id="WP_087910002.1">
    <property type="nucleotide sequence ID" value="NZ_NAIA01000003.1"/>
</dbReference>
<feature type="chain" id="PRO_5012984734" description="DUF3313 domain-containing protein" evidence="1">
    <location>
        <begin position="19"/>
        <end position="227"/>
    </location>
</feature>
<proteinExistence type="predicted"/>
<keyword evidence="1" id="KW-0732">Signal</keyword>
<evidence type="ECO:0000313" key="3">
    <source>
        <dbReference type="Proteomes" id="UP000196880"/>
    </source>
</evidence>
<evidence type="ECO:0000313" key="2">
    <source>
        <dbReference type="EMBL" id="OWF65766.1"/>
    </source>
</evidence>
<gene>
    <name evidence="2" type="ORF">B6A14_08345</name>
</gene>
<sequence length="227" mass="23487">MKKISLVAVALSMTLFMAACSNAPKLATESMPRSGFLPDYSLLVPISTSVPDARIWRYRISGVNPGAYTAVILDPIYLNQSATKDVSAESIAKARAALQASMVEAVNARGNIKIVTQPGPGVARVSVGITGAESSANSLQPWNFTPIGLAMNAAAYAGGVNAKTPALLVESKITDSQTNKLLGEGLVTVQGESFRTAGGSVDSFISMAKTVVKVALETSANPSPTGK</sequence>
<dbReference type="Pfam" id="PF11769">
    <property type="entry name" value="DUF3313"/>
    <property type="match status" value="1"/>
</dbReference>
<keyword evidence="3" id="KW-1185">Reference proteome</keyword>
<reference evidence="2 3" key="1">
    <citation type="submission" date="2017-03" db="EMBL/GenBank/DDBJ databases">
        <title>New species Polynucleobacter sp. MWH-EgelM1-30-B4.</title>
        <authorList>
            <person name="Hahn M.W."/>
        </authorList>
    </citation>
    <scope>NUCLEOTIDE SEQUENCE [LARGE SCALE GENOMIC DNA]</scope>
    <source>
        <strain evidence="2 3">MWH-EgelM1-30-B4</strain>
    </source>
</reference>
<dbReference type="InterPro" id="IPR021747">
    <property type="entry name" value="DUF3313"/>
</dbReference>
<evidence type="ECO:0000256" key="1">
    <source>
        <dbReference type="SAM" id="SignalP"/>
    </source>
</evidence>
<dbReference type="Proteomes" id="UP000196880">
    <property type="component" value="Unassembled WGS sequence"/>
</dbReference>
<feature type="signal peptide" evidence="1">
    <location>
        <begin position="1"/>
        <end position="18"/>
    </location>
</feature>
<accession>A0A210RXP9</accession>
<dbReference type="PROSITE" id="PS51257">
    <property type="entry name" value="PROKAR_LIPOPROTEIN"/>
    <property type="match status" value="1"/>
</dbReference>
<dbReference type="OrthoDB" id="5565234at2"/>
<comment type="caution">
    <text evidence="2">The sequence shown here is derived from an EMBL/GenBank/DDBJ whole genome shotgun (WGS) entry which is preliminary data.</text>
</comment>
<dbReference type="EMBL" id="NAIA01000003">
    <property type="protein sequence ID" value="OWF65766.1"/>
    <property type="molecule type" value="Genomic_DNA"/>
</dbReference>
<organism evidence="2 3">
    <name type="scientific">Polynucleobacter hirudinilacicola</name>
    <dbReference type="NCBI Taxonomy" id="1743166"/>
    <lineage>
        <taxon>Bacteria</taxon>
        <taxon>Pseudomonadati</taxon>
        <taxon>Pseudomonadota</taxon>
        <taxon>Betaproteobacteria</taxon>
        <taxon>Burkholderiales</taxon>
        <taxon>Burkholderiaceae</taxon>
        <taxon>Polynucleobacter</taxon>
    </lineage>
</organism>